<dbReference type="RefSeq" id="WP_039368425.1">
    <property type="nucleotide sequence ID" value="NZ_CP047385.1"/>
</dbReference>
<dbReference type="InterPro" id="IPR027417">
    <property type="entry name" value="P-loop_NTPase"/>
</dbReference>
<keyword evidence="1" id="KW-0812">Transmembrane</keyword>
<keyword evidence="1" id="KW-0472">Membrane</keyword>
<dbReference type="Proteomes" id="UP000035080">
    <property type="component" value="Chromosome"/>
</dbReference>
<accession>A0ABX6HTW1</accession>
<name>A0ABX6HTW1_9BURK</name>
<gene>
    <name evidence="2" type="ORF">PI93_018015</name>
</gene>
<dbReference type="SUPFAM" id="SSF52540">
    <property type="entry name" value="P-loop containing nucleoside triphosphate hydrolases"/>
    <property type="match status" value="1"/>
</dbReference>
<reference evidence="2 3" key="1">
    <citation type="journal article" date="2015" name="Genome Announc.">
        <title>Genome Sequences of Two Pandoraea pnomenusa Isolates Recovered 11 Months Apart from a Cystic Fibrosis Patient.</title>
        <authorList>
            <person name="Ee R."/>
            <person name="Ambrose M."/>
            <person name="Lazenby J."/>
            <person name="Williams P."/>
            <person name="Chan K.G."/>
            <person name="Roddam L."/>
        </authorList>
    </citation>
    <scope>NUCLEOTIDE SEQUENCE [LARGE SCALE GENOMIC DNA]</scope>
    <source>
        <strain evidence="2 3">6399</strain>
    </source>
</reference>
<evidence type="ECO:0000313" key="2">
    <source>
        <dbReference type="EMBL" id="QHF14331.1"/>
    </source>
</evidence>
<organism evidence="2 3">
    <name type="scientific">Pandoraea fibrosis</name>
    <dbReference type="NCBI Taxonomy" id="1891094"/>
    <lineage>
        <taxon>Bacteria</taxon>
        <taxon>Pseudomonadati</taxon>
        <taxon>Pseudomonadota</taxon>
        <taxon>Betaproteobacteria</taxon>
        <taxon>Burkholderiales</taxon>
        <taxon>Burkholderiaceae</taxon>
        <taxon>Pandoraea</taxon>
    </lineage>
</organism>
<feature type="transmembrane region" description="Helical" evidence="1">
    <location>
        <begin position="61"/>
        <end position="82"/>
    </location>
</feature>
<feature type="transmembrane region" description="Helical" evidence="1">
    <location>
        <begin position="31"/>
        <end position="49"/>
    </location>
</feature>
<dbReference type="Gene3D" id="3.40.50.300">
    <property type="entry name" value="P-loop containing nucleotide triphosphate hydrolases"/>
    <property type="match status" value="1"/>
</dbReference>
<proteinExistence type="predicted"/>
<dbReference type="EMBL" id="CP047385">
    <property type="protein sequence ID" value="QHF14331.1"/>
    <property type="molecule type" value="Genomic_DNA"/>
</dbReference>
<keyword evidence="1" id="KW-1133">Transmembrane helix</keyword>
<evidence type="ECO:0008006" key="4">
    <source>
        <dbReference type="Google" id="ProtNLM"/>
    </source>
</evidence>
<evidence type="ECO:0000313" key="3">
    <source>
        <dbReference type="Proteomes" id="UP000035080"/>
    </source>
</evidence>
<evidence type="ECO:0000256" key="1">
    <source>
        <dbReference type="SAM" id="Phobius"/>
    </source>
</evidence>
<protein>
    <recommendedName>
        <fullName evidence="4">TraD/TraG TraM recognition site domain-containing protein</fullName>
    </recommendedName>
</protein>
<keyword evidence="3" id="KW-1185">Reference proteome</keyword>
<sequence length="616" mass="66579">MLLSEHSPRPYTGAYIAHRLRAVAEHRAGELLAQAAFLGFGLAAARLTWPYLPDDFASRIALLLASAAAAGGAAALGVTAYYGPVRVWVALLLAKFPQSQGAIAKGYRMPARPVFDEPGIVLGEAHPEREYHPSGEYELHYRTDEAYSATPEWSVLPAKSLVTGLLVLGAIGSGKTAYVLKPAVFQLFRHPTRPGGLVMDSKAALVEPLREVLAAAGRSEDFLPVGPGQPTKWNPLHMPQSSPATVANALLTALENVNGAPFGAESRWIRAGAAHLAEGAIGLLRLLSGYVTARAVGLLLSELQRVTAGSDEPGEVVKTYIGNLFADSDVPTTQAEHFGYYAQRLIDRFGEDEKFRTIYTAELFNLLVPLTAPDVAHLYNAPEDELDMPDWAECINRGLVVVLDCNSRTVPGLAVILGMLLKLGYEDAMLARLAWVREGRCNADRYMVLCIDEYQDYASPGDAEYQSLCRESRSITVFLTQGFVSIVQRVGDERAKVLLQSLRNRLVLNQTVPDFAADLLGQHDVVNVESNIAENVSGAALGANGKFGGDSTVSQSYSTRKNREYAVPPEVLSSLPLGQGILQSHDGERGVPLHRVYLLPYYAPAGARHADIGALQ</sequence>